<dbReference type="EC" id="2.4.2.8" evidence="16"/>
<dbReference type="EMBL" id="CP000724">
    <property type="protein sequence ID" value="ABR49053.1"/>
    <property type="molecule type" value="Genomic_DNA"/>
</dbReference>
<dbReference type="GO" id="GO:0006166">
    <property type="term" value="P:purine ribonucleoside salvage"/>
    <property type="evidence" value="ECO:0007669"/>
    <property type="project" value="UniProtKB-KW"/>
</dbReference>
<evidence type="ECO:0000259" key="17">
    <source>
        <dbReference type="Pfam" id="PF00156"/>
    </source>
</evidence>
<sequence length="179" mass="20291">MVNDIKETLFSQEEIAQRVEELGKQITADYNHEEGLVVIGVLKGASIFLGDLVRKIDRPLSIDFMAVSSYGLSTESSGVVRILKDLDLEIEDKHILIVEDIVDTGLTLKYLTENLKSRNTKSIKVCTLLDKPARRKCDLPIDYIGFDIPDEFIVGYGIDYAEKYRNLPYIATLKSEVYR</sequence>
<name>A6TS85_ALKMQ</name>
<keyword evidence="19" id="KW-1185">Reference proteome</keyword>
<dbReference type="GO" id="GO:0005829">
    <property type="term" value="C:cytosol"/>
    <property type="evidence" value="ECO:0007669"/>
    <property type="project" value="TreeGrafter"/>
</dbReference>
<dbReference type="PANTHER" id="PTHR43340:SF1">
    <property type="entry name" value="HYPOXANTHINE PHOSPHORIBOSYLTRANSFERASE"/>
    <property type="match status" value="1"/>
</dbReference>
<keyword evidence="13 16" id="KW-0460">Magnesium</keyword>
<evidence type="ECO:0000256" key="2">
    <source>
        <dbReference type="ARBA" id="ARBA00002049"/>
    </source>
</evidence>
<comment type="catalytic activity">
    <reaction evidence="15">
        <text>IMP + diphosphate = hypoxanthine + 5-phospho-alpha-D-ribose 1-diphosphate</text>
        <dbReference type="Rhea" id="RHEA:17973"/>
        <dbReference type="ChEBI" id="CHEBI:17368"/>
        <dbReference type="ChEBI" id="CHEBI:33019"/>
        <dbReference type="ChEBI" id="CHEBI:58017"/>
        <dbReference type="ChEBI" id="CHEBI:58053"/>
        <dbReference type="EC" id="2.4.2.8"/>
    </reaction>
    <physiologicalReaction direction="right-to-left" evidence="15">
        <dbReference type="Rhea" id="RHEA:17975"/>
    </physiologicalReaction>
</comment>
<comment type="subcellular location">
    <subcellularLocation>
        <location evidence="3 16">Cytoplasm</location>
    </subcellularLocation>
</comment>
<comment type="cofactor">
    <cofactor evidence="1 16">
        <name>Mg(2+)</name>
        <dbReference type="ChEBI" id="CHEBI:18420"/>
    </cofactor>
</comment>
<gene>
    <name evidence="18" type="ordered locus">Amet_2903</name>
</gene>
<keyword evidence="9 16" id="KW-0808">Transferase</keyword>
<dbReference type="GO" id="GO:0000287">
    <property type="term" value="F:magnesium ion binding"/>
    <property type="evidence" value="ECO:0007669"/>
    <property type="project" value="TreeGrafter"/>
</dbReference>
<dbReference type="eggNOG" id="COG0634">
    <property type="taxonomic scope" value="Bacteria"/>
</dbReference>
<dbReference type="OrthoDB" id="9802824at2"/>
<evidence type="ECO:0000256" key="13">
    <source>
        <dbReference type="ARBA" id="ARBA00022842"/>
    </source>
</evidence>
<dbReference type="RefSeq" id="WP_012064021.1">
    <property type="nucleotide sequence ID" value="NC_009633.1"/>
</dbReference>
<keyword evidence="10 16" id="KW-0479">Metal-binding</keyword>
<comment type="catalytic activity">
    <reaction evidence="14">
        <text>GMP + diphosphate = guanine + 5-phospho-alpha-D-ribose 1-diphosphate</text>
        <dbReference type="Rhea" id="RHEA:25424"/>
        <dbReference type="ChEBI" id="CHEBI:16235"/>
        <dbReference type="ChEBI" id="CHEBI:33019"/>
        <dbReference type="ChEBI" id="CHEBI:58017"/>
        <dbReference type="ChEBI" id="CHEBI:58115"/>
        <dbReference type="EC" id="2.4.2.8"/>
    </reaction>
    <physiologicalReaction direction="right-to-left" evidence="14">
        <dbReference type="Rhea" id="RHEA:25426"/>
    </physiologicalReaction>
</comment>
<comment type="similarity">
    <text evidence="6 16">Belongs to the purine/pyrimidine phosphoribosyltransferase family.</text>
</comment>
<evidence type="ECO:0000313" key="18">
    <source>
        <dbReference type="EMBL" id="ABR49053.1"/>
    </source>
</evidence>
<comment type="pathway">
    <text evidence="4 16">Purine metabolism; IMP biosynthesis via salvage pathway; IMP from hypoxanthine: step 1/1.</text>
</comment>
<evidence type="ECO:0000256" key="15">
    <source>
        <dbReference type="ARBA" id="ARBA00049402"/>
    </source>
</evidence>
<evidence type="ECO:0000256" key="14">
    <source>
        <dbReference type="ARBA" id="ARBA00048811"/>
    </source>
</evidence>
<evidence type="ECO:0000256" key="7">
    <source>
        <dbReference type="ARBA" id="ARBA00022490"/>
    </source>
</evidence>
<keyword evidence="7 16" id="KW-0963">Cytoplasm</keyword>
<proteinExistence type="inferred from homology"/>
<evidence type="ECO:0000313" key="19">
    <source>
        <dbReference type="Proteomes" id="UP000001572"/>
    </source>
</evidence>
<dbReference type="GO" id="GO:0052657">
    <property type="term" value="F:guanine phosphoribosyltransferase activity"/>
    <property type="evidence" value="ECO:0007669"/>
    <property type="project" value="RHEA"/>
</dbReference>
<dbReference type="GO" id="GO:0004422">
    <property type="term" value="F:hypoxanthine phosphoribosyltransferase activity"/>
    <property type="evidence" value="ECO:0007669"/>
    <property type="project" value="InterPro"/>
</dbReference>
<feature type="domain" description="Phosphoribosyltransferase" evidence="17">
    <location>
        <begin position="9"/>
        <end position="160"/>
    </location>
</feature>
<evidence type="ECO:0000256" key="1">
    <source>
        <dbReference type="ARBA" id="ARBA00001946"/>
    </source>
</evidence>
<keyword evidence="11 16" id="KW-0660">Purine salvage</keyword>
<dbReference type="GO" id="GO:0032263">
    <property type="term" value="P:GMP salvage"/>
    <property type="evidence" value="ECO:0007669"/>
    <property type="project" value="TreeGrafter"/>
</dbReference>
<dbReference type="UniPathway" id="UPA00591">
    <property type="reaction ID" value="UER00648"/>
</dbReference>
<reference evidence="19" key="1">
    <citation type="journal article" date="2016" name="Genome Announc.">
        <title>Complete genome sequence of Alkaliphilus metalliredigens strain QYMF, an alkaliphilic and metal-reducing bacterium isolated from borax-contaminated leachate ponds.</title>
        <authorList>
            <person name="Hwang C."/>
            <person name="Copeland A."/>
            <person name="Lucas S."/>
            <person name="Lapidus A."/>
            <person name="Barry K."/>
            <person name="Detter J.C."/>
            <person name="Glavina Del Rio T."/>
            <person name="Hammon N."/>
            <person name="Israni S."/>
            <person name="Dalin E."/>
            <person name="Tice H."/>
            <person name="Pitluck S."/>
            <person name="Chertkov O."/>
            <person name="Brettin T."/>
            <person name="Bruce D."/>
            <person name="Han C."/>
            <person name="Schmutz J."/>
            <person name="Larimer F."/>
            <person name="Land M.L."/>
            <person name="Hauser L."/>
            <person name="Kyrpides N."/>
            <person name="Mikhailova N."/>
            <person name="Ye Q."/>
            <person name="Zhou J."/>
            <person name="Richardson P."/>
            <person name="Fields M.W."/>
        </authorList>
    </citation>
    <scope>NUCLEOTIDE SEQUENCE [LARGE SCALE GENOMIC DNA]</scope>
    <source>
        <strain evidence="19">QYMF</strain>
    </source>
</reference>
<evidence type="ECO:0000256" key="3">
    <source>
        <dbReference type="ARBA" id="ARBA00004496"/>
    </source>
</evidence>
<dbReference type="NCBIfam" id="TIGR01203">
    <property type="entry name" value="HGPRTase"/>
    <property type="match status" value="1"/>
</dbReference>
<protein>
    <recommendedName>
        <fullName evidence="16">Hypoxanthine phosphoribosyltransferase</fullName>
        <ecNumber evidence="16">2.4.2.8</ecNumber>
    </recommendedName>
</protein>
<dbReference type="InterPro" id="IPR050408">
    <property type="entry name" value="HGPRT"/>
</dbReference>
<dbReference type="KEGG" id="amt:Amet_2903"/>
<dbReference type="HOGENOM" id="CLU_073615_0_0_9"/>
<evidence type="ECO:0000256" key="10">
    <source>
        <dbReference type="ARBA" id="ARBA00022723"/>
    </source>
</evidence>
<evidence type="ECO:0000256" key="4">
    <source>
        <dbReference type="ARBA" id="ARBA00004669"/>
    </source>
</evidence>
<comment type="pathway">
    <text evidence="5">Purine metabolism; GMP biosynthesis via salvage pathway; GMP from guanine: step 1/1.</text>
</comment>
<evidence type="ECO:0000256" key="5">
    <source>
        <dbReference type="ARBA" id="ARBA00004676"/>
    </source>
</evidence>
<dbReference type="InterPro" id="IPR000836">
    <property type="entry name" value="PRTase_dom"/>
</dbReference>
<dbReference type="InterPro" id="IPR005904">
    <property type="entry name" value="Hxn_phspho_trans"/>
</dbReference>
<dbReference type="AlphaFoldDB" id="A6TS85"/>
<comment type="function">
    <text evidence="2">Purine salvage pathway enzyme that catalyzes the transfer of the ribosyl-5-phosphate group from 5-phospho-alpha-D-ribose 1-diphosphate (PRPP) to the N9 position of the 6-oxopurines hypoxanthine and guanine to form the corresponding ribonucleotides IMP (inosine 5'-monophosphate) and GMP (guanosine 5'-monophosphate), with the release of PPi.</text>
</comment>
<evidence type="ECO:0000256" key="9">
    <source>
        <dbReference type="ARBA" id="ARBA00022679"/>
    </source>
</evidence>
<accession>A6TS85</accession>
<dbReference type="CDD" id="cd06223">
    <property type="entry name" value="PRTases_typeI"/>
    <property type="match status" value="1"/>
</dbReference>
<evidence type="ECO:0000256" key="8">
    <source>
        <dbReference type="ARBA" id="ARBA00022676"/>
    </source>
</evidence>
<dbReference type="GO" id="GO:0006178">
    <property type="term" value="P:guanine salvage"/>
    <property type="evidence" value="ECO:0007669"/>
    <property type="project" value="TreeGrafter"/>
</dbReference>
<dbReference type="FunFam" id="3.40.50.2020:FF:000006">
    <property type="entry name" value="Hypoxanthine phosphoribosyltransferase"/>
    <property type="match status" value="1"/>
</dbReference>
<keyword evidence="8 16" id="KW-0328">Glycosyltransferase</keyword>
<dbReference type="GO" id="GO:0000166">
    <property type="term" value="F:nucleotide binding"/>
    <property type="evidence" value="ECO:0007669"/>
    <property type="project" value="UniProtKB-KW"/>
</dbReference>
<dbReference type="Pfam" id="PF00156">
    <property type="entry name" value="Pribosyltran"/>
    <property type="match status" value="1"/>
</dbReference>
<evidence type="ECO:0000256" key="11">
    <source>
        <dbReference type="ARBA" id="ARBA00022726"/>
    </source>
</evidence>
<evidence type="ECO:0000256" key="6">
    <source>
        <dbReference type="ARBA" id="ARBA00008391"/>
    </source>
</evidence>
<evidence type="ECO:0000256" key="12">
    <source>
        <dbReference type="ARBA" id="ARBA00022741"/>
    </source>
</evidence>
<dbReference type="GO" id="GO:0032264">
    <property type="term" value="P:IMP salvage"/>
    <property type="evidence" value="ECO:0007669"/>
    <property type="project" value="UniProtKB-UniPathway"/>
</dbReference>
<dbReference type="Proteomes" id="UP000001572">
    <property type="component" value="Chromosome"/>
</dbReference>
<dbReference type="STRING" id="293826.Amet_2903"/>
<keyword evidence="12 16" id="KW-0547">Nucleotide-binding</keyword>
<organism evidence="18 19">
    <name type="scientific">Alkaliphilus metalliredigens (strain QYMF)</name>
    <dbReference type="NCBI Taxonomy" id="293826"/>
    <lineage>
        <taxon>Bacteria</taxon>
        <taxon>Bacillati</taxon>
        <taxon>Bacillota</taxon>
        <taxon>Clostridia</taxon>
        <taxon>Peptostreptococcales</taxon>
        <taxon>Natronincolaceae</taxon>
        <taxon>Alkaliphilus</taxon>
    </lineage>
</organism>
<dbReference type="InterPro" id="IPR029057">
    <property type="entry name" value="PRTase-like"/>
</dbReference>
<dbReference type="GO" id="GO:0046100">
    <property type="term" value="P:hypoxanthine metabolic process"/>
    <property type="evidence" value="ECO:0007669"/>
    <property type="project" value="TreeGrafter"/>
</dbReference>
<dbReference type="PANTHER" id="PTHR43340">
    <property type="entry name" value="HYPOXANTHINE-GUANINE PHOSPHORIBOSYLTRANSFERASE"/>
    <property type="match status" value="1"/>
</dbReference>
<evidence type="ECO:0000256" key="16">
    <source>
        <dbReference type="RuleBase" id="RU364099"/>
    </source>
</evidence>
<dbReference type="Gene3D" id="3.40.50.2020">
    <property type="match status" value="1"/>
</dbReference>
<dbReference type="SUPFAM" id="SSF53271">
    <property type="entry name" value="PRTase-like"/>
    <property type="match status" value="1"/>
</dbReference>